<feature type="region of interest" description="Disordered" evidence="1">
    <location>
        <begin position="428"/>
        <end position="551"/>
    </location>
</feature>
<organism evidence="3">
    <name type="scientific">uncultured Eubacteriales bacterium</name>
    <dbReference type="NCBI Taxonomy" id="172733"/>
    <lineage>
        <taxon>Bacteria</taxon>
        <taxon>Bacillati</taxon>
        <taxon>Bacillota</taxon>
        <taxon>Clostridia</taxon>
        <taxon>Eubacteriales</taxon>
        <taxon>environmental samples</taxon>
    </lineage>
</organism>
<dbReference type="EMBL" id="FLUN01000001">
    <property type="protein sequence ID" value="SBV96556.1"/>
    <property type="molecule type" value="Genomic_DNA"/>
</dbReference>
<dbReference type="AlphaFoldDB" id="A0A212JAV1"/>
<keyword evidence="2" id="KW-0732">Signal</keyword>
<dbReference type="Pfam" id="PF14262">
    <property type="entry name" value="Cthe_2159"/>
    <property type="match status" value="2"/>
</dbReference>
<feature type="compositionally biased region" description="Gly residues" evidence="1">
    <location>
        <begin position="428"/>
        <end position="447"/>
    </location>
</feature>
<gene>
    <name evidence="3" type="ORF">KL86CLO1_10793</name>
</gene>
<sequence>MQKNLLALSLALGLLLTLPACSTASGSGGASANPSASASAAPTVTDATDIVLSDSGVTVDGQAASTDPAAQVFTGAAIVYYEAGHDAAYGEGTEADGHTAEEAAAHTVVTITEPGAYRVSGTLSAGQLAVDLGEDAEEDPTAAVTLILDNADITCTVAPAVIFYSVYECGSSDTETAAATVDTSAAGANVILADGSENHITGSYVAKIYKEGTTDKLYKFDGAFYSKMSMNIYSEAEGTGNLYIVANNEGLDSELHLTIEGGNIDITADNDGINTNEDGVSVTTINSGYLTINAGLGAEGDGIDSNGYLVINGGTVITAANPQTGDGGIDSDAGIYLNGGTVLALGSRNDEASADSTQTYIQLSFSSTQSEGSVISLKDSAGNEVLNSTAARDFSSLTFSSPDLKADTTYSLYVNGVQQQYTGHSFGMGGGMGGMGGGTPPDMGGDGQQPQFPADGELPEGAPADSTAPTDRPQRPDGATSNGGDMTTPDAQSSASVVPDGGNAPDSSAAPGDASTADGATRPNGGRGGGNWGGGNRDGGESLEPSTEFTITAETYSFSGISAAE</sequence>
<feature type="chain" id="PRO_5039576144" description="Carbohydrate-binding domain-containing protein" evidence="2">
    <location>
        <begin position="25"/>
        <end position="565"/>
    </location>
</feature>
<feature type="compositionally biased region" description="Gly residues" evidence="1">
    <location>
        <begin position="525"/>
        <end position="537"/>
    </location>
</feature>
<protein>
    <recommendedName>
        <fullName evidence="4">Carbohydrate-binding domain-containing protein</fullName>
    </recommendedName>
</protein>
<accession>A0A212JAV1</accession>
<evidence type="ECO:0000256" key="1">
    <source>
        <dbReference type="SAM" id="MobiDB-lite"/>
    </source>
</evidence>
<feature type="compositionally biased region" description="Low complexity" evidence="1">
    <location>
        <begin position="504"/>
        <end position="524"/>
    </location>
</feature>
<name>A0A212JAV1_9FIRM</name>
<proteinExistence type="predicted"/>
<evidence type="ECO:0008006" key="4">
    <source>
        <dbReference type="Google" id="ProtNLM"/>
    </source>
</evidence>
<feature type="compositionally biased region" description="Polar residues" evidence="1">
    <location>
        <begin position="479"/>
        <end position="496"/>
    </location>
</feature>
<evidence type="ECO:0000313" key="3">
    <source>
        <dbReference type="EMBL" id="SBV96556.1"/>
    </source>
</evidence>
<feature type="signal peptide" evidence="2">
    <location>
        <begin position="1"/>
        <end position="24"/>
    </location>
</feature>
<reference evidence="3" key="1">
    <citation type="submission" date="2016-04" db="EMBL/GenBank/DDBJ databases">
        <authorList>
            <person name="Evans L.H."/>
            <person name="Alamgir A."/>
            <person name="Owens N."/>
            <person name="Weber N.D."/>
            <person name="Virtaneva K."/>
            <person name="Barbian K."/>
            <person name="Babar A."/>
            <person name="Rosenke K."/>
        </authorList>
    </citation>
    <scope>NUCLEOTIDE SEQUENCE</scope>
    <source>
        <strain evidence="3">86</strain>
    </source>
</reference>
<evidence type="ECO:0000256" key="2">
    <source>
        <dbReference type="SAM" id="SignalP"/>
    </source>
</evidence>
<dbReference type="InterPro" id="IPR025584">
    <property type="entry name" value="Cthe_2159"/>
</dbReference>